<name>A0A6S5TIB0_PSEPU</name>
<organism evidence="2 3">
    <name type="scientific">Pseudomonas putida</name>
    <name type="common">Arthrobacter siderocapsulatus</name>
    <dbReference type="NCBI Taxonomy" id="303"/>
    <lineage>
        <taxon>Bacteria</taxon>
        <taxon>Pseudomonadati</taxon>
        <taxon>Pseudomonadota</taxon>
        <taxon>Gammaproteobacteria</taxon>
        <taxon>Pseudomonadales</taxon>
        <taxon>Pseudomonadaceae</taxon>
        <taxon>Pseudomonas</taxon>
    </lineage>
</organism>
<evidence type="ECO:0000259" key="1">
    <source>
        <dbReference type="Pfam" id="PF03374"/>
    </source>
</evidence>
<protein>
    <recommendedName>
        <fullName evidence="1">Antirepressor protein C-terminal domain-containing protein</fullName>
    </recommendedName>
</protein>
<proteinExistence type="predicted"/>
<dbReference type="AlphaFoldDB" id="A0A6S5TIB0"/>
<dbReference type="Proteomes" id="UP000515680">
    <property type="component" value="Chromosome"/>
</dbReference>
<gene>
    <name evidence="2" type="ORF">WP8W18C01_13980</name>
</gene>
<feature type="domain" description="Antirepressor protein C-terminal" evidence="1">
    <location>
        <begin position="150"/>
        <end position="251"/>
    </location>
</feature>
<dbReference type="GO" id="GO:0003677">
    <property type="term" value="F:DNA binding"/>
    <property type="evidence" value="ECO:0007669"/>
    <property type="project" value="InterPro"/>
</dbReference>
<evidence type="ECO:0000313" key="3">
    <source>
        <dbReference type="Proteomes" id="UP000515680"/>
    </source>
</evidence>
<accession>A0A6S5TIB0</accession>
<reference evidence="2 3" key="1">
    <citation type="submission" date="2019-12" db="EMBL/GenBank/DDBJ databases">
        <title>complete genome sequences of Pseudomonas putida str. WP8-W18-CRE-01 isolated from wastewater treatment plant effluent.</title>
        <authorList>
            <person name="Sekizuka T."/>
            <person name="Itokawa K."/>
            <person name="Yatsu K."/>
            <person name="Inamine Y."/>
            <person name="Kuroda M."/>
        </authorList>
    </citation>
    <scope>NUCLEOTIDE SEQUENCE [LARGE SCALE GENOMIC DNA]</scope>
    <source>
        <strain evidence="2 3">WP8-W18-CRE-01</strain>
    </source>
</reference>
<dbReference type="RefSeq" id="WP_182817821.1">
    <property type="nucleotide sequence ID" value="NZ_AP022227.1"/>
</dbReference>
<dbReference type="Pfam" id="PF03374">
    <property type="entry name" value="ANT"/>
    <property type="match status" value="1"/>
</dbReference>
<sequence length="262" mass="29558">MSIVKFQGGDAVTMTSLELVDFINVKRKEAGAGAVLRHDHFMAKVPKVLKADAPKFRDIYRDGQNRSQDCYRFPKREACLMAMSYSYELQAAVFDYMTELEQRLAKPQADVLAALSDPAVLKGLLLENVEKRLALEGDNRELVSENLLLEQKVAADAPKVEFHDQVVVSHNVMYVREVAQAIGTGQNRLFDFLKQKRWVDRYGQPYQAKIEAGYLVASASSYKDPDTGERRTKFTCRVTGKGFTKIQALWAARDADLLEDAQ</sequence>
<dbReference type="InterPro" id="IPR005039">
    <property type="entry name" value="Ant_C"/>
</dbReference>
<dbReference type="EMBL" id="AP022227">
    <property type="protein sequence ID" value="BBT39057.1"/>
    <property type="molecule type" value="Genomic_DNA"/>
</dbReference>
<evidence type="ECO:0000313" key="2">
    <source>
        <dbReference type="EMBL" id="BBT39057.1"/>
    </source>
</evidence>